<proteinExistence type="predicted"/>
<keyword evidence="2" id="KW-1185">Reference proteome</keyword>
<reference evidence="1" key="1">
    <citation type="submission" date="2021-06" db="EMBL/GenBank/DDBJ databases">
        <authorList>
            <person name="Kallberg Y."/>
            <person name="Tangrot J."/>
            <person name="Rosling A."/>
        </authorList>
    </citation>
    <scope>NUCLEOTIDE SEQUENCE</scope>
    <source>
        <strain evidence="1">MA461A</strain>
    </source>
</reference>
<sequence>QDAEVAKVVHQVKQQARVTKDKPAKIIQDAVISTPEKIGSYLPSINAWRKKIHCVRNTGLPPQPQNITEFSIPQSLQITLNGIFEKSYNLHYRKTSTQNPLVL</sequence>
<dbReference type="EMBL" id="CAJVQC010010428">
    <property type="protein sequence ID" value="CAG8616487.1"/>
    <property type="molecule type" value="Genomic_DNA"/>
</dbReference>
<protein>
    <submittedName>
        <fullName evidence="1">8196_t:CDS:1</fullName>
    </submittedName>
</protein>
<evidence type="ECO:0000313" key="1">
    <source>
        <dbReference type="EMBL" id="CAG8616487.1"/>
    </source>
</evidence>
<accession>A0ACA9MWK6</accession>
<comment type="caution">
    <text evidence="1">The sequence shown here is derived from an EMBL/GenBank/DDBJ whole genome shotgun (WGS) entry which is preliminary data.</text>
</comment>
<evidence type="ECO:0000313" key="2">
    <source>
        <dbReference type="Proteomes" id="UP000789920"/>
    </source>
</evidence>
<dbReference type="Proteomes" id="UP000789920">
    <property type="component" value="Unassembled WGS sequence"/>
</dbReference>
<organism evidence="1 2">
    <name type="scientific">Racocetra persica</name>
    <dbReference type="NCBI Taxonomy" id="160502"/>
    <lineage>
        <taxon>Eukaryota</taxon>
        <taxon>Fungi</taxon>
        <taxon>Fungi incertae sedis</taxon>
        <taxon>Mucoromycota</taxon>
        <taxon>Glomeromycotina</taxon>
        <taxon>Glomeromycetes</taxon>
        <taxon>Diversisporales</taxon>
        <taxon>Gigasporaceae</taxon>
        <taxon>Racocetra</taxon>
    </lineage>
</organism>
<feature type="non-terminal residue" evidence="1">
    <location>
        <position position="1"/>
    </location>
</feature>
<gene>
    <name evidence="1" type="ORF">RPERSI_LOCUS6527</name>
</gene>
<name>A0ACA9MWK6_9GLOM</name>
<feature type="non-terminal residue" evidence="1">
    <location>
        <position position="103"/>
    </location>
</feature>